<dbReference type="InterPro" id="IPR033738">
    <property type="entry name" value="AsnB_N"/>
</dbReference>
<dbReference type="GO" id="GO:0004066">
    <property type="term" value="F:asparagine synthase (glutamine-hydrolyzing) activity"/>
    <property type="evidence" value="ECO:0007669"/>
    <property type="project" value="UniProtKB-EC"/>
</dbReference>
<dbReference type="SUPFAM" id="SSF52402">
    <property type="entry name" value="Adenine nucleotide alpha hydrolases-like"/>
    <property type="match status" value="1"/>
</dbReference>
<evidence type="ECO:0000256" key="3">
    <source>
        <dbReference type="ARBA" id="ARBA00012737"/>
    </source>
</evidence>
<keyword evidence="11" id="KW-1185">Reference proteome</keyword>
<dbReference type="Pfam" id="PF00733">
    <property type="entry name" value="Asn_synthase"/>
    <property type="match status" value="1"/>
</dbReference>
<dbReference type="PIRSF" id="PIRSF001589">
    <property type="entry name" value="Asn_synthetase_glu-h"/>
    <property type="match status" value="1"/>
</dbReference>
<comment type="pathway">
    <text evidence="1">Amino-acid biosynthesis; L-asparagine biosynthesis; L-asparagine from L-aspartate (L-Gln route): step 1/1.</text>
</comment>
<comment type="caution">
    <text evidence="10">The sequence shown here is derived from an EMBL/GenBank/DDBJ whole genome shotgun (WGS) entry which is preliminary data.</text>
</comment>
<keyword evidence="6" id="KW-0061">Asparagine biosynthesis</keyword>
<evidence type="ECO:0000256" key="2">
    <source>
        <dbReference type="ARBA" id="ARBA00005752"/>
    </source>
</evidence>
<evidence type="ECO:0000313" key="11">
    <source>
        <dbReference type="Proteomes" id="UP001301388"/>
    </source>
</evidence>
<dbReference type="CDD" id="cd00712">
    <property type="entry name" value="AsnB"/>
    <property type="match status" value="1"/>
</dbReference>
<dbReference type="InterPro" id="IPR006426">
    <property type="entry name" value="Asn_synth_AEB"/>
</dbReference>
<evidence type="ECO:0000313" key="10">
    <source>
        <dbReference type="EMBL" id="MEA5476224.1"/>
    </source>
</evidence>
<dbReference type="PANTHER" id="PTHR43284:SF1">
    <property type="entry name" value="ASPARAGINE SYNTHETASE"/>
    <property type="match status" value="1"/>
</dbReference>
<dbReference type="Gene3D" id="3.40.50.620">
    <property type="entry name" value="HUPs"/>
    <property type="match status" value="1"/>
</dbReference>
<evidence type="ECO:0000256" key="4">
    <source>
        <dbReference type="ARBA" id="ARBA00022741"/>
    </source>
</evidence>
<dbReference type="CDD" id="cd01991">
    <property type="entry name" value="Asn_synthase_B_C"/>
    <property type="match status" value="1"/>
</dbReference>
<keyword evidence="4" id="KW-0547">Nucleotide-binding</keyword>
<proteinExistence type="inferred from homology"/>
<keyword evidence="6" id="KW-0028">Amino-acid biosynthesis</keyword>
<evidence type="ECO:0000256" key="6">
    <source>
        <dbReference type="ARBA" id="ARBA00022888"/>
    </source>
</evidence>
<sequence length="636" mass="73825">MCGISGIWNRDQKTVERSLLQAFTQVIAHRGPDDSGYYFDDAYGLGLGHRRLSIIDLSSAGHQPMSSYDQQCWLVYNGEIYNYLELTAELVNLGYQFRSHSDTEMILAAYQEWGYACLDRFNGMFAFLLWDISKKVLWAARDRFGVKPLYIWERSPNMIAFASEIKQFTKLPHWQARANPQRCYDFLAYGMLDHTRETMFARVWQLRGGEYLTLNCDLQAENFGKPIVKQWYQLPSPQQKISMSDAKQKLQDLLRDSVKLRLRADVTIGSCLSGGLDSTSIVCLSDRLRRESSNNIPFQTFSSCFDDLRYDERSYIKMAIQQTQVQPHFIFPDPNELFTKLDHLTWQQDEPFGSTSIFAQWCIFRQAGLSGVKVMLDGQGADELLGGYTKFYAALFSHLLSSWQLDKLLREIITCRRYQNVTEIQRMIEPLLPAWIRQPLRRLLGYGSEMAVPSWLNANYLRSLGVDPQSSAKLALAPPKSIHTLSHIQMTATSLPMLLHWEDRNSMAHSVESRVPFLDYRLVEFAYSLDDTLKIQQGQTKAVLREAMRGILPEPIRTRQDKMGFVTPELQWMRHDLSDRFELELQEAILNLGKWLHPDMLEKIFQATLNRKKEMQSVIWRVISFSRWLKVFEVQT</sequence>
<dbReference type="PANTHER" id="PTHR43284">
    <property type="entry name" value="ASPARAGINE SYNTHETASE (GLUTAMINE-HYDROLYZING)"/>
    <property type="match status" value="1"/>
</dbReference>
<evidence type="ECO:0000256" key="1">
    <source>
        <dbReference type="ARBA" id="ARBA00005187"/>
    </source>
</evidence>
<dbReference type="EMBL" id="JAYGIE010000003">
    <property type="protein sequence ID" value="MEA5476224.1"/>
    <property type="molecule type" value="Genomic_DNA"/>
</dbReference>
<comment type="catalytic activity">
    <reaction evidence="8">
        <text>L-aspartate + L-glutamine + ATP + H2O = L-asparagine + L-glutamate + AMP + diphosphate + H(+)</text>
        <dbReference type="Rhea" id="RHEA:12228"/>
        <dbReference type="ChEBI" id="CHEBI:15377"/>
        <dbReference type="ChEBI" id="CHEBI:15378"/>
        <dbReference type="ChEBI" id="CHEBI:29985"/>
        <dbReference type="ChEBI" id="CHEBI:29991"/>
        <dbReference type="ChEBI" id="CHEBI:30616"/>
        <dbReference type="ChEBI" id="CHEBI:33019"/>
        <dbReference type="ChEBI" id="CHEBI:58048"/>
        <dbReference type="ChEBI" id="CHEBI:58359"/>
        <dbReference type="ChEBI" id="CHEBI:456215"/>
        <dbReference type="EC" id="6.3.5.4"/>
    </reaction>
</comment>
<comment type="similarity">
    <text evidence="2">Belongs to the asparagine synthetase family.</text>
</comment>
<dbReference type="NCBIfam" id="TIGR01536">
    <property type="entry name" value="asn_synth_AEB"/>
    <property type="match status" value="1"/>
</dbReference>
<dbReference type="InterPro" id="IPR017932">
    <property type="entry name" value="GATase_2_dom"/>
</dbReference>
<name>A0ABU5TDK3_9CYAN</name>
<dbReference type="PROSITE" id="PS51278">
    <property type="entry name" value="GATASE_TYPE_2"/>
    <property type="match status" value="1"/>
</dbReference>
<dbReference type="Gene3D" id="3.60.20.10">
    <property type="entry name" value="Glutamine Phosphoribosylpyrophosphate, subunit 1, domain 1"/>
    <property type="match status" value="1"/>
</dbReference>
<dbReference type="InterPro" id="IPR029055">
    <property type="entry name" value="Ntn_hydrolases_N"/>
</dbReference>
<keyword evidence="10" id="KW-0436">Ligase</keyword>
<feature type="domain" description="Glutamine amidotransferase type-2" evidence="9">
    <location>
        <begin position="2"/>
        <end position="217"/>
    </location>
</feature>
<evidence type="ECO:0000256" key="8">
    <source>
        <dbReference type="ARBA" id="ARBA00048741"/>
    </source>
</evidence>
<dbReference type="EC" id="6.3.5.4" evidence="3"/>
<protein>
    <recommendedName>
        <fullName evidence="3">asparagine synthase (glutamine-hydrolyzing)</fullName>
        <ecNumber evidence="3">6.3.5.4</ecNumber>
    </recommendedName>
</protein>
<keyword evidence="7" id="KW-0315">Glutamine amidotransferase</keyword>
<dbReference type="InterPro" id="IPR014729">
    <property type="entry name" value="Rossmann-like_a/b/a_fold"/>
</dbReference>
<evidence type="ECO:0000259" key="9">
    <source>
        <dbReference type="PROSITE" id="PS51278"/>
    </source>
</evidence>
<evidence type="ECO:0000256" key="7">
    <source>
        <dbReference type="ARBA" id="ARBA00022962"/>
    </source>
</evidence>
<dbReference type="SUPFAM" id="SSF56235">
    <property type="entry name" value="N-terminal nucleophile aminohydrolases (Ntn hydrolases)"/>
    <property type="match status" value="1"/>
</dbReference>
<organism evidence="10 11">
    <name type="scientific">Pseudanabaena galeata UHCC 0370</name>
    <dbReference type="NCBI Taxonomy" id="3110310"/>
    <lineage>
        <taxon>Bacteria</taxon>
        <taxon>Bacillati</taxon>
        <taxon>Cyanobacteriota</taxon>
        <taxon>Cyanophyceae</taxon>
        <taxon>Pseudanabaenales</taxon>
        <taxon>Pseudanabaenaceae</taxon>
        <taxon>Pseudanabaena</taxon>
    </lineage>
</organism>
<keyword evidence="5" id="KW-0067">ATP-binding</keyword>
<accession>A0ABU5TDK3</accession>
<reference evidence="10 11" key="1">
    <citation type="submission" date="2023-12" db="EMBL/GenBank/DDBJ databases">
        <title>Baltic Sea Cyanobacteria.</title>
        <authorList>
            <person name="Delbaje E."/>
            <person name="Fewer D.P."/>
            <person name="Shishido T.K."/>
        </authorList>
    </citation>
    <scope>NUCLEOTIDE SEQUENCE [LARGE SCALE GENOMIC DNA]</scope>
    <source>
        <strain evidence="10 11">UHCC 0370</strain>
    </source>
</reference>
<evidence type="ECO:0000256" key="5">
    <source>
        <dbReference type="ARBA" id="ARBA00022840"/>
    </source>
</evidence>
<dbReference type="Pfam" id="PF13537">
    <property type="entry name" value="GATase_7"/>
    <property type="match status" value="1"/>
</dbReference>
<dbReference type="InterPro" id="IPR001962">
    <property type="entry name" value="Asn_synthase"/>
</dbReference>
<gene>
    <name evidence="10" type="primary">asnB</name>
    <name evidence="10" type="ORF">VB774_01205</name>
</gene>
<dbReference type="RefSeq" id="WP_323259168.1">
    <property type="nucleotide sequence ID" value="NZ_JAYGIE010000003.1"/>
</dbReference>
<dbReference type="InterPro" id="IPR051786">
    <property type="entry name" value="ASN_synthetase/amidase"/>
</dbReference>
<dbReference type="Proteomes" id="UP001301388">
    <property type="component" value="Unassembled WGS sequence"/>
</dbReference>